<dbReference type="Proteomes" id="UP000054498">
    <property type="component" value="Unassembled WGS sequence"/>
</dbReference>
<keyword evidence="2" id="KW-1185">Reference proteome</keyword>
<evidence type="ECO:0000313" key="1">
    <source>
        <dbReference type="EMBL" id="KIY98913.1"/>
    </source>
</evidence>
<reference evidence="1 2" key="1">
    <citation type="journal article" date="2013" name="BMC Genomics">
        <title>Reconstruction of the lipid metabolism for the microalga Monoraphidium neglectum from its genome sequence reveals characteristics suitable for biofuel production.</title>
        <authorList>
            <person name="Bogen C."/>
            <person name="Al-Dilaimi A."/>
            <person name="Albersmeier A."/>
            <person name="Wichmann J."/>
            <person name="Grundmann M."/>
            <person name="Rupp O."/>
            <person name="Lauersen K.J."/>
            <person name="Blifernez-Klassen O."/>
            <person name="Kalinowski J."/>
            <person name="Goesmann A."/>
            <person name="Mussgnug J.H."/>
            <person name="Kruse O."/>
        </authorList>
    </citation>
    <scope>NUCLEOTIDE SEQUENCE [LARGE SCALE GENOMIC DNA]</scope>
    <source>
        <strain evidence="1 2">SAG 48.87</strain>
    </source>
</reference>
<proteinExistence type="predicted"/>
<dbReference type="GeneID" id="25741922"/>
<dbReference type="AlphaFoldDB" id="A0A0D2KTY2"/>
<dbReference type="KEGG" id="mng:MNEG_9047"/>
<dbReference type="EMBL" id="KK102021">
    <property type="protein sequence ID" value="KIY98913.1"/>
    <property type="molecule type" value="Genomic_DNA"/>
</dbReference>
<sequence>MAAPTPMIAIAGVAALATAPEPELLSRALAGGALWPALAGARPAPPTAGPAFSGPFDPFASAALTGAWFLAAPDAADAFAGGAPFPAASFVAAWAGAGARAGAGAGAGEAPLGLAGDA</sequence>
<name>A0A0D2KTY2_9CHLO</name>
<accession>A0A0D2KTY2</accession>
<organism evidence="1 2">
    <name type="scientific">Monoraphidium neglectum</name>
    <dbReference type="NCBI Taxonomy" id="145388"/>
    <lineage>
        <taxon>Eukaryota</taxon>
        <taxon>Viridiplantae</taxon>
        <taxon>Chlorophyta</taxon>
        <taxon>core chlorophytes</taxon>
        <taxon>Chlorophyceae</taxon>
        <taxon>CS clade</taxon>
        <taxon>Sphaeropleales</taxon>
        <taxon>Selenastraceae</taxon>
        <taxon>Monoraphidium</taxon>
    </lineage>
</organism>
<protein>
    <submittedName>
        <fullName evidence="1">Uncharacterized protein</fullName>
    </submittedName>
</protein>
<dbReference type="RefSeq" id="XP_013897933.1">
    <property type="nucleotide sequence ID" value="XM_014042479.1"/>
</dbReference>
<evidence type="ECO:0000313" key="2">
    <source>
        <dbReference type="Proteomes" id="UP000054498"/>
    </source>
</evidence>
<gene>
    <name evidence="1" type="ORF">MNEG_9047</name>
</gene>